<feature type="transmembrane region" description="Helical" evidence="1">
    <location>
        <begin position="54"/>
        <end position="80"/>
    </location>
</feature>
<reference evidence="2" key="2">
    <citation type="submission" date="2018-08" db="UniProtKB">
        <authorList>
            <consortium name="EnsemblPlants"/>
        </authorList>
    </citation>
    <scope>IDENTIFICATION</scope>
    <source>
        <strain evidence="2">Yugu1</strain>
    </source>
</reference>
<reference evidence="3" key="1">
    <citation type="journal article" date="2012" name="Nat. Biotechnol.">
        <title>Reference genome sequence of the model plant Setaria.</title>
        <authorList>
            <person name="Bennetzen J.L."/>
            <person name="Schmutz J."/>
            <person name="Wang H."/>
            <person name="Percifield R."/>
            <person name="Hawkins J."/>
            <person name="Pontaroli A.C."/>
            <person name="Estep M."/>
            <person name="Feng L."/>
            <person name="Vaughn J.N."/>
            <person name="Grimwood J."/>
            <person name="Jenkins J."/>
            <person name="Barry K."/>
            <person name="Lindquist E."/>
            <person name="Hellsten U."/>
            <person name="Deshpande S."/>
            <person name="Wang X."/>
            <person name="Wu X."/>
            <person name="Mitros T."/>
            <person name="Triplett J."/>
            <person name="Yang X."/>
            <person name="Ye C.Y."/>
            <person name="Mauro-Herrera M."/>
            <person name="Wang L."/>
            <person name="Li P."/>
            <person name="Sharma M."/>
            <person name="Sharma R."/>
            <person name="Ronald P.C."/>
            <person name="Panaud O."/>
            <person name="Kellogg E.A."/>
            <person name="Brutnell T.P."/>
            <person name="Doust A.N."/>
            <person name="Tuskan G.A."/>
            <person name="Rokhsar D."/>
            <person name="Devos K.M."/>
        </authorList>
    </citation>
    <scope>NUCLEOTIDE SEQUENCE [LARGE SCALE GENOMIC DNA]</scope>
    <source>
        <strain evidence="3">cv. Yugu1</strain>
    </source>
</reference>
<evidence type="ECO:0000313" key="2">
    <source>
        <dbReference type="EnsemblPlants" id="KQK99640"/>
    </source>
</evidence>
<evidence type="ECO:0000313" key="3">
    <source>
        <dbReference type="Proteomes" id="UP000004995"/>
    </source>
</evidence>
<keyword evidence="1" id="KW-0812">Transmembrane</keyword>
<dbReference type="Gramene" id="KQK99640">
    <property type="protein sequence ID" value="KQK99640"/>
    <property type="gene ID" value="SETIT_012836mg"/>
</dbReference>
<keyword evidence="1" id="KW-0472">Membrane</keyword>
<protein>
    <submittedName>
        <fullName evidence="2">Uncharacterized protein</fullName>
    </submittedName>
</protein>
<keyword evidence="1" id="KW-1133">Transmembrane helix</keyword>
<proteinExistence type="predicted"/>
<dbReference type="EnsemblPlants" id="KQK99640">
    <property type="protein sequence ID" value="KQK99640"/>
    <property type="gene ID" value="SETIT_012836mg"/>
</dbReference>
<dbReference type="EMBL" id="AGNK02004562">
    <property type="status" value="NOT_ANNOTATED_CDS"/>
    <property type="molecule type" value="Genomic_DNA"/>
</dbReference>
<name>K3YF19_SETIT</name>
<dbReference type="AlphaFoldDB" id="K3YF19"/>
<keyword evidence="3" id="KW-1185">Reference proteome</keyword>
<organism evidence="2 3">
    <name type="scientific">Setaria italica</name>
    <name type="common">Foxtail millet</name>
    <name type="synonym">Panicum italicum</name>
    <dbReference type="NCBI Taxonomy" id="4555"/>
    <lineage>
        <taxon>Eukaryota</taxon>
        <taxon>Viridiplantae</taxon>
        <taxon>Streptophyta</taxon>
        <taxon>Embryophyta</taxon>
        <taxon>Tracheophyta</taxon>
        <taxon>Spermatophyta</taxon>
        <taxon>Magnoliopsida</taxon>
        <taxon>Liliopsida</taxon>
        <taxon>Poales</taxon>
        <taxon>Poaceae</taxon>
        <taxon>PACMAD clade</taxon>
        <taxon>Panicoideae</taxon>
        <taxon>Panicodae</taxon>
        <taxon>Paniceae</taxon>
        <taxon>Cenchrinae</taxon>
        <taxon>Setaria</taxon>
    </lineage>
</organism>
<dbReference type="InParanoid" id="K3YF19"/>
<dbReference type="HOGENOM" id="CLU_1581214_0_0_1"/>
<sequence>MLSAMMRNCCAQKRKMYPRKLKPLSGLWMFKMARLTHKLEVQLKPQVQREQWMNLAALLSLAMPCLEPCLNLLILIISLLTHLGVMRLPMNQAHPQRLMMEKRLRLPQQMNEEYGLESYHKPGQYCQPDSFAGEQCHLVLHHMLRNHGGAFRMQGCCTIKGAATPCAVG</sequence>
<accession>K3YF19</accession>
<evidence type="ECO:0000256" key="1">
    <source>
        <dbReference type="SAM" id="Phobius"/>
    </source>
</evidence>
<dbReference type="Proteomes" id="UP000004995">
    <property type="component" value="Unassembled WGS sequence"/>
</dbReference>